<organism evidence="4 5">
    <name type="scientific">Geodia barretti</name>
    <name type="common">Barrett's horny sponge</name>
    <dbReference type="NCBI Taxonomy" id="519541"/>
    <lineage>
        <taxon>Eukaryota</taxon>
        <taxon>Metazoa</taxon>
        <taxon>Porifera</taxon>
        <taxon>Demospongiae</taxon>
        <taxon>Heteroscleromorpha</taxon>
        <taxon>Tetractinellida</taxon>
        <taxon>Astrophorina</taxon>
        <taxon>Geodiidae</taxon>
        <taxon>Geodia</taxon>
    </lineage>
</organism>
<evidence type="ECO:0000256" key="2">
    <source>
        <dbReference type="ARBA" id="ARBA00022801"/>
    </source>
</evidence>
<reference evidence="4" key="1">
    <citation type="submission" date="2023-03" db="EMBL/GenBank/DDBJ databases">
        <authorList>
            <person name="Steffen K."/>
            <person name="Cardenas P."/>
        </authorList>
    </citation>
    <scope>NUCLEOTIDE SEQUENCE</scope>
</reference>
<dbReference type="AlphaFoldDB" id="A0AA35T5L1"/>
<proteinExistence type="inferred from homology"/>
<dbReference type="EMBL" id="CASHTH010003240">
    <property type="protein sequence ID" value="CAI8042185.1"/>
    <property type="molecule type" value="Genomic_DNA"/>
</dbReference>
<evidence type="ECO:0000256" key="3">
    <source>
        <dbReference type="PROSITE-ProRule" id="PRU00742"/>
    </source>
</evidence>
<comment type="similarity">
    <text evidence="3">Belongs to the arginase family.</text>
</comment>
<dbReference type="InterPro" id="IPR023696">
    <property type="entry name" value="Ureohydrolase_dom_sf"/>
</dbReference>
<protein>
    <submittedName>
        <fullName evidence="4">Agmatinase 1</fullName>
    </submittedName>
</protein>
<dbReference type="PROSITE" id="PS51409">
    <property type="entry name" value="ARGINASE_2"/>
    <property type="match status" value="1"/>
</dbReference>
<dbReference type="PANTHER" id="PTHR11358:SF26">
    <property type="entry name" value="GUANIDINO ACID HYDROLASE, MITOCHONDRIAL"/>
    <property type="match status" value="1"/>
</dbReference>
<sequence>MIDTVSAAVKSAASRGKLTAMLGGEHTVTVGAVQAYSDLYEDLSVLYIDAHADLRESYQGTRWGHASVARRIYEICPLILVGIRSVSAEEMNFIKGQGIPTHFWSAQPSDNIRAAVTLTSEHLSDNVYISIDLDALDPSIMSAVGTPEPGGMLWHEILALLRAVSRKANIVGFDIVELSPPEGPAACAFTAAKLTYKLIGYATQED</sequence>
<dbReference type="PANTHER" id="PTHR11358">
    <property type="entry name" value="ARGINASE/AGMATINASE"/>
    <property type="match status" value="1"/>
</dbReference>
<dbReference type="SUPFAM" id="SSF52768">
    <property type="entry name" value="Arginase/deacetylase"/>
    <property type="match status" value="1"/>
</dbReference>
<name>A0AA35T5L1_GEOBA</name>
<comment type="caution">
    <text evidence="4">The sequence shown here is derived from an EMBL/GenBank/DDBJ whole genome shotgun (WGS) entry which is preliminary data.</text>
</comment>
<keyword evidence="2" id="KW-0378">Hydrolase</keyword>
<gene>
    <name evidence="4" type="ORF">GBAR_LOCUS23424</name>
</gene>
<evidence type="ECO:0000256" key="1">
    <source>
        <dbReference type="ARBA" id="ARBA00022723"/>
    </source>
</evidence>
<dbReference type="Pfam" id="PF00491">
    <property type="entry name" value="Arginase"/>
    <property type="match status" value="1"/>
</dbReference>
<dbReference type="CDD" id="cd11593">
    <property type="entry name" value="Agmatinase-like_2"/>
    <property type="match status" value="1"/>
</dbReference>
<keyword evidence="5" id="KW-1185">Reference proteome</keyword>
<dbReference type="GO" id="GO:0033389">
    <property type="term" value="P:putrescine biosynthetic process from arginine, via agmatine"/>
    <property type="evidence" value="ECO:0007669"/>
    <property type="project" value="TreeGrafter"/>
</dbReference>
<keyword evidence="1" id="KW-0479">Metal-binding</keyword>
<accession>A0AA35T5L1</accession>
<dbReference type="GO" id="GO:0008783">
    <property type="term" value="F:agmatinase activity"/>
    <property type="evidence" value="ECO:0007669"/>
    <property type="project" value="TreeGrafter"/>
</dbReference>
<evidence type="ECO:0000313" key="4">
    <source>
        <dbReference type="EMBL" id="CAI8042185.1"/>
    </source>
</evidence>
<dbReference type="GO" id="GO:0046872">
    <property type="term" value="F:metal ion binding"/>
    <property type="evidence" value="ECO:0007669"/>
    <property type="project" value="UniProtKB-KW"/>
</dbReference>
<dbReference type="Gene3D" id="3.40.800.10">
    <property type="entry name" value="Ureohydrolase domain"/>
    <property type="match status" value="1"/>
</dbReference>
<evidence type="ECO:0000313" key="5">
    <source>
        <dbReference type="Proteomes" id="UP001174909"/>
    </source>
</evidence>
<dbReference type="Proteomes" id="UP001174909">
    <property type="component" value="Unassembled WGS sequence"/>
</dbReference>
<dbReference type="InterPro" id="IPR006035">
    <property type="entry name" value="Ureohydrolase"/>
</dbReference>